<comment type="caution">
    <text evidence="3">The sequence shown here is derived from an EMBL/GenBank/DDBJ whole genome shotgun (WGS) entry which is preliminary data.</text>
</comment>
<name>A0A418WGN3_9PROT</name>
<evidence type="ECO:0000256" key="1">
    <source>
        <dbReference type="SAM" id="Coils"/>
    </source>
</evidence>
<reference evidence="3 4" key="1">
    <citation type="submission" date="2018-09" db="EMBL/GenBank/DDBJ databases">
        <authorList>
            <person name="Zhu H."/>
        </authorList>
    </citation>
    <scope>NUCLEOTIDE SEQUENCE [LARGE SCALE GENOMIC DNA]</scope>
    <source>
        <strain evidence="3 4">K1W22B-8</strain>
    </source>
</reference>
<feature type="coiled-coil region" evidence="1">
    <location>
        <begin position="262"/>
        <end position="289"/>
    </location>
</feature>
<feature type="domain" description="Rad50/SbcC-type AAA" evidence="2">
    <location>
        <begin position="10"/>
        <end position="180"/>
    </location>
</feature>
<dbReference type="Gene3D" id="3.40.50.300">
    <property type="entry name" value="P-loop containing nucleotide triphosphate hydrolases"/>
    <property type="match status" value="2"/>
</dbReference>
<dbReference type="InterPro" id="IPR038729">
    <property type="entry name" value="Rad50/SbcC_AAA"/>
</dbReference>
<keyword evidence="4" id="KW-1185">Reference proteome</keyword>
<evidence type="ECO:0000313" key="4">
    <source>
        <dbReference type="Proteomes" id="UP000284605"/>
    </source>
</evidence>
<dbReference type="Pfam" id="PF13476">
    <property type="entry name" value="AAA_23"/>
    <property type="match status" value="1"/>
</dbReference>
<accession>A0A418WGN3</accession>
<dbReference type="AlphaFoldDB" id="A0A418WGN3"/>
<dbReference type="SUPFAM" id="SSF52540">
    <property type="entry name" value="P-loop containing nucleoside triphosphate hydrolases"/>
    <property type="match status" value="1"/>
</dbReference>
<dbReference type="RefSeq" id="WP_119780619.1">
    <property type="nucleotide sequence ID" value="NZ_QYUK01000011.1"/>
</dbReference>
<dbReference type="InterPro" id="IPR027417">
    <property type="entry name" value="P-loop_NTPase"/>
</dbReference>
<keyword evidence="1" id="KW-0175">Coiled coil</keyword>
<evidence type="ECO:0000313" key="3">
    <source>
        <dbReference type="EMBL" id="RJF89201.1"/>
    </source>
</evidence>
<dbReference type="GO" id="GO:0016887">
    <property type="term" value="F:ATP hydrolysis activity"/>
    <property type="evidence" value="ECO:0007669"/>
    <property type="project" value="InterPro"/>
</dbReference>
<proteinExistence type="predicted"/>
<dbReference type="EMBL" id="QYUK01000011">
    <property type="protein sequence ID" value="RJF89201.1"/>
    <property type="molecule type" value="Genomic_DNA"/>
</dbReference>
<sequence>MTPLYLKHVALRQFRSFATLDVELAAQPGVLIVHGSNGLGKSSLFDALEWALSDRIDHFRDANGVNKPGTYLCRWREGEPGPTSTAMTFSDDNVIERSLLSAKSTKSQLGGNVPDITAFLRAPAWQQGISELQRYLLLTHFLGQSTLSRLTYRKSTERFDILKEAAQSTAIEAIANALHGQGNNTVVRAYARQIEALERDAKTMGDLLEQEAALWAEAQISGAIDETSARIEARRIAVQLAGAQLGDRDASGTPDIDIEPTVERLQATADQIERDCLMAEGQLEDARRLHGERQRALADIAEVAASRSATQTRLDVLGGELDRVWALQSERRTDVATHQNASAGATRAVAHLRALRDARALVARLTIEHRDSVIARAAAEQAKVATERDVSLAERRRQIVQRITGEIGQCDEELDRLRDSMATVDQVIACDGRIRDQSNALAQAEAANPNIDHAVERAEATVAGAAESVNAQAAVVEGLRDTVDTMSNAIASIATHLPVDACDCPLCATHFDSAAALQARVSTAAQRLAPALLAQEDALRSLSAARDARIAELQQLRAAQSAIRLARTALDAEREQRVRLLARLDGGASDEPATMSARRARLADAIAALSASRHRKVRWQTHQALGGPTSNAEHSRAVRARDAAQRALDAATRASADLATALERAKADEANANSAVGSDREIGPDELPAMLQEAEATSRRVQEDVSSATRVLTDADAAVGALEAEQAGLRARLVEIDSRKTDLDQTQRRISDDWLALRRFGPEPDLAPVQDVERRIAASRLAAKDATGQLARLREGRLAWARQLSHRAVLEQIREQVDGPPNGAREELLASATSLRSQKQMDAEAIRQVKEIARAASVDISAELEDFNSEYIKPLGFLMSRINQAILCDSRVGIDLHVKKKKIEQSAVKVGEVPKAVGDIDPVLVHSEGQMAALAVSMLCAASLTFPWSRWKALVLDDPLQHNDSIHAAAFADLMGNLVTAEGYQILLSTHDVAQAEFLLRKFRSRRIPCTTLNLLGIGKNGVEWSVQSSSPSSSHAASA</sequence>
<dbReference type="PANTHER" id="PTHR32114:SF2">
    <property type="entry name" value="ABC TRANSPORTER ABCH.3"/>
    <property type="match status" value="1"/>
</dbReference>
<dbReference type="PANTHER" id="PTHR32114">
    <property type="entry name" value="ABC TRANSPORTER ABCH.3"/>
    <property type="match status" value="1"/>
</dbReference>
<organism evidence="3 4">
    <name type="scientific">Oleomonas cavernae</name>
    <dbReference type="NCBI Taxonomy" id="2320859"/>
    <lineage>
        <taxon>Bacteria</taxon>
        <taxon>Pseudomonadati</taxon>
        <taxon>Pseudomonadota</taxon>
        <taxon>Alphaproteobacteria</taxon>
        <taxon>Acetobacterales</taxon>
        <taxon>Acetobacteraceae</taxon>
        <taxon>Oleomonas</taxon>
    </lineage>
</organism>
<protein>
    <recommendedName>
        <fullName evidence="2">Rad50/SbcC-type AAA domain-containing protein</fullName>
    </recommendedName>
</protein>
<dbReference type="OrthoDB" id="9795626at2"/>
<dbReference type="GO" id="GO:0006302">
    <property type="term" value="P:double-strand break repair"/>
    <property type="evidence" value="ECO:0007669"/>
    <property type="project" value="InterPro"/>
</dbReference>
<dbReference type="Proteomes" id="UP000284605">
    <property type="component" value="Unassembled WGS sequence"/>
</dbReference>
<gene>
    <name evidence="3" type="ORF">D3874_21330</name>
</gene>
<evidence type="ECO:0000259" key="2">
    <source>
        <dbReference type="Pfam" id="PF13476"/>
    </source>
</evidence>